<keyword evidence="2" id="KW-1185">Reference proteome</keyword>
<comment type="caution">
    <text evidence="1">The sequence shown here is derived from an EMBL/GenBank/DDBJ whole genome shotgun (WGS) entry which is preliminary data.</text>
</comment>
<dbReference type="RefSeq" id="WP_283423935.1">
    <property type="nucleotide sequence ID" value="NZ_FXTY01000001.1"/>
</dbReference>
<dbReference type="EMBL" id="FXTY01000001">
    <property type="protein sequence ID" value="SMP00779.1"/>
    <property type="molecule type" value="Genomic_DNA"/>
</dbReference>
<evidence type="ECO:0000313" key="1">
    <source>
        <dbReference type="EMBL" id="SMP00779.1"/>
    </source>
</evidence>
<accession>A0ABY1N6E4</accession>
<organism evidence="1 2">
    <name type="scientific">Shimia sagamensis</name>
    <dbReference type="NCBI Taxonomy" id="1566352"/>
    <lineage>
        <taxon>Bacteria</taxon>
        <taxon>Pseudomonadati</taxon>
        <taxon>Pseudomonadota</taxon>
        <taxon>Alphaproteobacteria</taxon>
        <taxon>Rhodobacterales</taxon>
        <taxon>Roseobacteraceae</taxon>
    </lineage>
</organism>
<gene>
    <name evidence="1" type="ORF">SAMN06265373_10143</name>
</gene>
<proteinExistence type="predicted"/>
<protein>
    <submittedName>
        <fullName evidence="1">Uncharacterized protein</fullName>
    </submittedName>
</protein>
<sequence length="168" mass="20008">MALLQRIFVSDKMQTDYSYELTAQTGEGFAPDFRPHYTPEEMLKLGVFEGKYLSDCTNEFPDSWFSDAKISDQPDVSLNYFAIKSRQPLDVWREKGWIYGPDPRGWFQWYCRYYLGRRLTEIDRIQIGRWKAFARHAGQVRANCYPGDVFCRPRQRQALLQWSYDPYI</sequence>
<name>A0ABY1N6E4_9RHOB</name>
<dbReference type="Proteomes" id="UP001157961">
    <property type="component" value="Unassembled WGS sequence"/>
</dbReference>
<reference evidence="1 2" key="1">
    <citation type="submission" date="2017-05" db="EMBL/GenBank/DDBJ databases">
        <authorList>
            <person name="Varghese N."/>
            <person name="Submissions S."/>
        </authorList>
    </citation>
    <scope>NUCLEOTIDE SEQUENCE [LARGE SCALE GENOMIC DNA]</scope>
    <source>
        <strain evidence="1 2">DSM 29734</strain>
    </source>
</reference>
<evidence type="ECO:0000313" key="2">
    <source>
        <dbReference type="Proteomes" id="UP001157961"/>
    </source>
</evidence>
<dbReference type="PANTHER" id="PTHR37948">
    <property type="entry name" value="ZGC:113208"/>
    <property type="match status" value="1"/>
</dbReference>
<dbReference type="PANTHER" id="PTHR37948:SF1">
    <property type="entry name" value="BLL5189 PROTEIN"/>
    <property type="match status" value="1"/>
</dbReference>